<name>A0A8T4I942_9SPHN</name>
<comment type="caution">
    <text evidence="1">The sequence shown here is derived from an EMBL/GenBank/DDBJ whole genome shotgun (WGS) entry which is preliminary data.</text>
</comment>
<dbReference type="EMBL" id="JAGRQC010000001">
    <property type="protein sequence ID" value="MBR0551030.1"/>
    <property type="molecule type" value="Genomic_DNA"/>
</dbReference>
<protein>
    <submittedName>
        <fullName evidence="1">Type II secretion system protein N</fullName>
    </submittedName>
</protein>
<reference evidence="1" key="1">
    <citation type="submission" date="2021-04" db="EMBL/GenBank/DDBJ databases">
        <title>Ouciella asimina sp. nov., isolated from the surface seawater in the hydrothermal field of Okinawa Trough.</title>
        <authorList>
            <person name="Shuang W."/>
        </authorList>
    </citation>
    <scope>NUCLEOTIDE SEQUENCE</scope>
    <source>
        <strain evidence="1">LXI357</strain>
    </source>
</reference>
<dbReference type="Proteomes" id="UP000676996">
    <property type="component" value="Unassembled WGS sequence"/>
</dbReference>
<organism evidence="1 2">
    <name type="scientific">Stakelama marina</name>
    <dbReference type="NCBI Taxonomy" id="2826939"/>
    <lineage>
        <taxon>Bacteria</taxon>
        <taxon>Pseudomonadati</taxon>
        <taxon>Pseudomonadota</taxon>
        <taxon>Alphaproteobacteria</taxon>
        <taxon>Sphingomonadales</taxon>
        <taxon>Sphingomonadaceae</taxon>
        <taxon>Stakelama</taxon>
    </lineage>
</organism>
<proteinExistence type="predicted"/>
<sequence>MVATMPASLLFGDQAWRTGVSGTVWHGEVGVAGGSVLRWDWAPLRSITSLGFAADWHATGANTDLGGRALIRPGRMVVDKVSGSADATLLHLAAPNLPFSCAMTMQVELPRLALGGDDQEIEGEIATDAGSCMPTRGAAAAAPVPPLHITAQPIGNETRIRITPMAQQRQELVTATLARDGGFTVTMTRDGAAMLPFAGIPGGSSITF</sequence>
<evidence type="ECO:0000313" key="1">
    <source>
        <dbReference type="EMBL" id="MBR0551030.1"/>
    </source>
</evidence>
<accession>A0A8T4I942</accession>
<dbReference type="AlphaFoldDB" id="A0A8T4I942"/>
<gene>
    <name evidence="1" type="primary">gspN</name>
    <name evidence="1" type="ORF">J7S20_00755</name>
</gene>
<keyword evidence="2" id="KW-1185">Reference proteome</keyword>
<evidence type="ECO:0000313" key="2">
    <source>
        <dbReference type="Proteomes" id="UP000676996"/>
    </source>
</evidence>